<keyword evidence="1" id="KW-0812">Transmembrane</keyword>
<evidence type="ECO:0000313" key="2">
    <source>
        <dbReference type="EMBL" id="SET36630.1"/>
    </source>
</evidence>
<protein>
    <submittedName>
        <fullName evidence="2">Ig-like domain (Group 3)</fullName>
    </submittedName>
</protein>
<proteinExistence type="predicted"/>
<dbReference type="GeneID" id="78288029"/>
<keyword evidence="3" id="KW-1185">Reference proteome</keyword>
<organism evidence="2 3">
    <name type="scientific">Thomasclavelia cocleata</name>
    <dbReference type="NCBI Taxonomy" id="69824"/>
    <lineage>
        <taxon>Bacteria</taxon>
        <taxon>Bacillati</taxon>
        <taxon>Bacillota</taxon>
        <taxon>Erysipelotrichia</taxon>
        <taxon>Erysipelotrichales</taxon>
        <taxon>Coprobacillaceae</taxon>
        <taxon>Thomasclavelia</taxon>
    </lineage>
</organism>
<accession>A0A1I0DWA0</accession>
<reference evidence="3" key="1">
    <citation type="submission" date="2016-10" db="EMBL/GenBank/DDBJ databases">
        <authorList>
            <person name="Varghese N."/>
            <person name="Submissions S."/>
        </authorList>
    </citation>
    <scope>NUCLEOTIDE SEQUENCE [LARGE SCALE GENOMIC DNA]</scope>
    <source>
        <strain evidence="3">DSM 1551</strain>
    </source>
</reference>
<evidence type="ECO:0000256" key="1">
    <source>
        <dbReference type="SAM" id="Phobius"/>
    </source>
</evidence>
<dbReference type="EMBL" id="FOIN01000008">
    <property type="protein sequence ID" value="SET36630.1"/>
    <property type="molecule type" value="Genomic_DNA"/>
</dbReference>
<feature type="transmembrane region" description="Helical" evidence="1">
    <location>
        <begin position="7"/>
        <end position="27"/>
    </location>
</feature>
<name>A0A1I0DWA0_9FIRM</name>
<gene>
    <name evidence="2" type="ORF">SAMN04489758_10825</name>
</gene>
<evidence type="ECO:0000313" key="3">
    <source>
        <dbReference type="Proteomes" id="UP000198558"/>
    </source>
</evidence>
<dbReference type="OrthoDB" id="9758209at2"/>
<feature type="transmembrane region" description="Helical" evidence="1">
    <location>
        <begin position="1594"/>
        <end position="1614"/>
    </location>
</feature>
<dbReference type="Proteomes" id="UP000198558">
    <property type="component" value="Unassembled WGS sequence"/>
</dbReference>
<dbReference type="RefSeq" id="WP_092353137.1">
    <property type="nucleotide sequence ID" value="NZ_FOIN01000008.1"/>
</dbReference>
<keyword evidence="1" id="KW-1133">Transmembrane helix</keyword>
<keyword evidence="1" id="KW-0472">Membrane</keyword>
<sequence>MKNIKKFLVIMLVVTNIFFSTGFINVIKQETDLEIGDIEPKVSIEDNRLIVTIGEEIKDVEYALVLKDSEDEINYQEANEFDVEKGKDYILFVKIADNDPIQLEVDTISPKLDNLKIKYDRYNEEKRYYEYVNVSFNISDDTCKYEVLNSLDKRIIESNITSNRVSFNLETNDNYIIKIFDKFNNTSSVDINISGIKQSIPEIACNIEPVGNSYSENSSVWAKEFRITLNCDNSEDYAFSLVKKDSPDFFNEEEKSFTITENGTYIYKIINKKSGVMSISEELVIDKIDNEIPQFDKDNPFTFSEDRNTITINASDDGCGIGHYELTYIDDNGENKSIISDVNVFNDVPRKEFKIKVVDHLNNESELIIDNERPIISEINLNYLESVTNSENKEYGKSAKVAVNASDKQGDKLVYAWYEEDNIVDDPNDLTFVEDNIFEFESNGLYYFFAKDTNGNISEAKELNINNIDKVVPEINGIEIINNYKENEKYSNATVGFTIKVKASDAGVGDMSFAIYKEGETPIYTNIKGEESEFGKTVTENGIYHIAVIDALGNATTKDVEINYIDDHKPTVKDAVLETDGVYFDKFGTYTNSNITISIPITDDVTDLSAVSINDASGIKDAILEIKDGNNVISSVEGEKSKDEDIYTFEINKRDVFFTMSLSVTDQVGNIEEIEALEYLCGEEKLKLPILIESNEPKCELSVNENDIIKYDGKMWFTDDIDINYSVSDLIEKKGENVAGIKEICIEVNGKEYQKWAYFDEKVNEINEIISTIMLSRCHNANSGELVIKIKAIDKAGNSSESEPLTLYRDSRAPEIKDVRIETASNLLDKIVSFFAPDKFFGSNDEKINLKVELNDTYQCNSSSGINSDKTKLNIVVDGKKERIIKPMSVEDNIYTFEISDLEDKFFEVYIETEDNLGQKISLDEFGQKIVKANEEEFEKIILDIKNPVISDMEINGDTKTIDDKIWINKDVLVKWEISDIVEDKDCSGLSSISVKVNDIEIENQDFSQNKKDEVSVEFNTNILQSNDDGSIVIRIIAIDNTGNRDEKTHVIYRDLDRPELTVEYDNNTPDSVFNEFYKEDRILTLKIKEMNFDPSLINVMISKNGSFMNPNLQWQLVSGISGTINAVYQTKLMFNEDADYEIYVSGKDMLDFDLNNFYDKFVLDKTKPTLNVSYDNNNAKNNNYFNQSRTATITIDEHNFDSSRVKIIGSAIDGGTTKTFPANNGWTRNGDSNITVIKYNEDALYTFDIEYVDKAGNIMDNYNKEEFFIDKTVPELIISGVEAYSANAKKVMPVVSAKDTNYDANELSISLTGDHRGSIDIEGTKSPQSNGEVFAFNDMKYEKENDDVYTIHAMLNDKAGNKSEANIVYSVNRFGSTYMFSDSLSKMVNKQYNKKGQEVIFNELNVNQLVESFVKLSINGQIRELRKDIDYSVTETREKAWYNYTYKLKSSLFEKDGIYRIIITSKDAAGNINENIIEDKQASINFVIDKTAPAIAINNLKSNNIYDEAIKKVEISVEDNLMLDSTEVLLNDKKIEVQSIDENNLVCSVPEKNTVQNLKVIVLDKAGNKSVKEVNNFTVSSNIFVRWYLNKPLFIGSLAIICFVISIIVLMYLKRNKVTEN</sequence>